<dbReference type="Pfam" id="PF07715">
    <property type="entry name" value="Plug"/>
    <property type="match status" value="1"/>
</dbReference>
<dbReference type="GO" id="GO:0015891">
    <property type="term" value="P:siderophore transport"/>
    <property type="evidence" value="ECO:0007669"/>
    <property type="project" value="InterPro"/>
</dbReference>
<dbReference type="InterPro" id="IPR039426">
    <property type="entry name" value="TonB-dep_rcpt-like"/>
</dbReference>
<dbReference type="Proteomes" id="UP000194151">
    <property type="component" value="Chromosome"/>
</dbReference>
<dbReference type="InterPro" id="IPR012910">
    <property type="entry name" value="Plug_dom"/>
</dbReference>
<comment type="similarity">
    <text evidence="2 14 15">Belongs to the TonB-dependent receptor family.</text>
</comment>
<protein>
    <submittedName>
        <fullName evidence="19">TonB-dependent siderophore receptor</fullName>
    </submittedName>
</protein>
<feature type="chain" id="PRO_5012506826" evidence="16">
    <location>
        <begin position="35"/>
        <end position="733"/>
    </location>
</feature>
<keyword evidence="8" id="KW-0408">Iron</keyword>
<dbReference type="PANTHER" id="PTHR32552">
    <property type="entry name" value="FERRICHROME IRON RECEPTOR-RELATED"/>
    <property type="match status" value="1"/>
</dbReference>
<evidence type="ECO:0000256" key="4">
    <source>
        <dbReference type="ARBA" id="ARBA00022452"/>
    </source>
</evidence>
<feature type="domain" description="TonB-dependent receptor plug" evidence="18">
    <location>
        <begin position="96"/>
        <end position="200"/>
    </location>
</feature>
<keyword evidence="12 19" id="KW-0675">Receptor</keyword>
<evidence type="ECO:0000256" key="8">
    <source>
        <dbReference type="ARBA" id="ARBA00023004"/>
    </source>
</evidence>
<evidence type="ECO:0000256" key="15">
    <source>
        <dbReference type="RuleBase" id="RU003357"/>
    </source>
</evidence>
<dbReference type="RefSeq" id="WP_086064521.1">
    <property type="nucleotide sequence ID" value="NZ_CP021108.1"/>
</dbReference>
<dbReference type="PANTHER" id="PTHR32552:SF68">
    <property type="entry name" value="FERRICHROME OUTER MEMBRANE TRANSPORTER_PHAGE RECEPTOR"/>
    <property type="match status" value="1"/>
</dbReference>
<keyword evidence="11 14" id="KW-0472">Membrane</keyword>
<dbReference type="GO" id="GO:0038023">
    <property type="term" value="F:signaling receptor activity"/>
    <property type="evidence" value="ECO:0007669"/>
    <property type="project" value="InterPro"/>
</dbReference>
<keyword evidence="5" id="KW-0410">Iron transport</keyword>
<evidence type="ECO:0000256" key="11">
    <source>
        <dbReference type="ARBA" id="ARBA00023136"/>
    </source>
</evidence>
<evidence type="ECO:0000256" key="3">
    <source>
        <dbReference type="ARBA" id="ARBA00022448"/>
    </source>
</evidence>
<keyword evidence="20" id="KW-1185">Reference proteome</keyword>
<dbReference type="AlphaFoldDB" id="A0A1W6YJQ2"/>
<evidence type="ECO:0000313" key="19">
    <source>
        <dbReference type="EMBL" id="ARP81326.1"/>
    </source>
</evidence>
<evidence type="ECO:0000256" key="2">
    <source>
        <dbReference type="ARBA" id="ARBA00009810"/>
    </source>
</evidence>
<sequence length="733" mass="81233">MKKQNKTLLTGVLSFPFRRPLLGTSLLLGLGATAAVQAQQAPQTQQGKQAQQAPAASTTTLPVVNVTGSAQNPVTGPTSGYVATDSMTGSKTNTPLSEIPQSISVVTQQEMRDRNDLSVAQAVQYVPGVQVNNFGGNDVRNDWIVLRGFDAKISGDYRDGLSQMPYDQIRMRMDPYALERIDVIRGPSSVLYGQVAPGGIVNRVTKRPTAEPFGDIGIQFGSWDRQQAQFDLGGPIDKDGKYLYRLTGIWRDAGTQDKYGSGHRYPDDLGYIAPAFTWQPDADTSFTLLTNWQHDRTGGESRPVYPTHTLVGDYDFNKYDREQYSIGYQFSHRFNSLLTVRQNARYQKGWLDQRDLYALRMLPDGHTISRYALASKESADSFVVDNQAEWKFQTGPAAHTLLTGIDYQFLDGQQHYRQGTAPPLDLDNPQYGLNIPYPSDAGSIIDLKQVSRQMGLYVQDQVKLDKWILTLGGRQDWARSNSQDRLAGDATRQDDDAFTGRAGLGYQFDNGVVPYVSYSTSFLPQAGATKDSTPFRPTKGEQYEVGVKYQPPGGNSYVAVAVYDLTQKNVLTTDPTDVNFSVQTGKIRSRGVELEGKANLTRNLDLLASYTFNDIRVKSSNNPAEEGNIPIVTPEHMASAWLNYTLPSGLLRGLGMGAGVRYIGKTYADVANTITNDDAVLFDAGLHYEIRGWRLGLNVINLFNKETIVCRNNTLNCRYGQERTFVGTLSYSW</sequence>
<evidence type="ECO:0000256" key="13">
    <source>
        <dbReference type="ARBA" id="ARBA00023237"/>
    </source>
</evidence>
<dbReference type="PROSITE" id="PS52016">
    <property type="entry name" value="TONB_DEPENDENT_REC_3"/>
    <property type="match status" value="1"/>
</dbReference>
<dbReference type="EMBL" id="CP021108">
    <property type="protein sequence ID" value="ARP81326.1"/>
    <property type="molecule type" value="Genomic_DNA"/>
</dbReference>
<dbReference type="InterPro" id="IPR000531">
    <property type="entry name" value="Beta-barrel_TonB"/>
</dbReference>
<keyword evidence="7 16" id="KW-0732">Signal</keyword>
<dbReference type="NCBIfam" id="TIGR01783">
    <property type="entry name" value="TonB-siderophor"/>
    <property type="match status" value="1"/>
</dbReference>
<dbReference type="InterPro" id="IPR010105">
    <property type="entry name" value="TonB_sidphr_rcpt"/>
</dbReference>
<gene>
    <name evidence="19" type="ORF">CAL12_11065</name>
</gene>
<dbReference type="GO" id="GO:0015344">
    <property type="term" value="F:siderophore uptake transmembrane transporter activity"/>
    <property type="evidence" value="ECO:0007669"/>
    <property type="project" value="TreeGrafter"/>
</dbReference>
<accession>A0A1W6YJQ2</accession>
<organism evidence="19 20">
    <name type="scientific">Bordetella genomosp. 8</name>
    <dbReference type="NCBI Taxonomy" id="1416806"/>
    <lineage>
        <taxon>Bacteria</taxon>
        <taxon>Pseudomonadati</taxon>
        <taxon>Pseudomonadota</taxon>
        <taxon>Betaproteobacteria</taxon>
        <taxon>Burkholderiales</taxon>
        <taxon>Alcaligenaceae</taxon>
        <taxon>Bordetella</taxon>
    </lineage>
</organism>
<evidence type="ECO:0000256" key="9">
    <source>
        <dbReference type="ARBA" id="ARBA00023065"/>
    </source>
</evidence>
<keyword evidence="9" id="KW-0406">Ion transport</keyword>
<evidence type="ECO:0000256" key="12">
    <source>
        <dbReference type="ARBA" id="ARBA00023170"/>
    </source>
</evidence>
<dbReference type="InterPro" id="IPR037066">
    <property type="entry name" value="Plug_dom_sf"/>
</dbReference>
<evidence type="ECO:0000256" key="1">
    <source>
        <dbReference type="ARBA" id="ARBA00004571"/>
    </source>
</evidence>
<keyword evidence="10 15" id="KW-0798">TonB box</keyword>
<evidence type="ECO:0000313" key="20">
    <source>
        <dbReference type="Proteomes" id="UP000194151"/>
    </source>
</evidence>
<comment type="subcellular location">
    <subcellularLocation>
        <location evidence="1 14">Cell outer membrane</location>
        <topology evidence="1 14">Multi-pass membrane protein</topology>
    </subcellularLocation>
</comment>
<evidence type="ECO:0000256" key="5">
    <source>
        <dbReference type="ARBA" id="ARBA00022496"/>
    </source>
</evidence>
<keyword evidence="4 14" id="KW-1134">Transmembrane beta strand</keyword>
<evidence type="ECO:0000256" key="14">
    <source>
        <dbReference type="PROSITE-ProRule" id="PRU01360"/>
    </source>
</evidence>
<evidence type="ECO:0000256" key="6">
    <source>
        <dbReference type="ARBA" id="ARBA00022692"/>
    </source>
</evidence>
<dbReference type="Pfam" id="PF00593">
    <property type="entry name" value="TonB_dep_Rec_b-barrel"/>
    <property type="match status" value="1"/>
</dbReference>
<dbReference type="SUPFAM" id="SSF56935">
    <property type="entry name" value="Porins"/>
    <property type="match status" value="1"/>
</dbReference>
<dbReference type="Gene3D" id="2.170.130.10">
    <property type="entry name" value="TonB-dependent receptor, plug domain"/>
    <property type="match status" value="1"/>
</dbReference>
<dbReference type="FunFam" id="2.170.130.10:FF:000001">
    <property type="entry name" value="Catecholate siderophore TonB-dependent receptor"/>
    <property type="match status" value="1"/>
</dbReference>
<keyword evidence="3 14" id="KW-0813">Transport</keyword>
<evidence type="ECO:0000256" key="10">
    <source>
        <dbReference type="ARBA" id="ARBA00023077"/>
    </source>
</evidence>
<feature type="signal peptide" evidence="16">
    <location>
        <begin position="1"/>
        <end position="34"/>
    </location>
</feature>
<evidence type="ECO:0000259" key="17">
    <source>
        <dbReference type="Pfam" id="PF00593"/>
    </source>
</evidence>
<evidence type="ECO:0000256" key="16">
    <source>
        <dbReference type="SAM" id="SignalP"/>
    </source>
</evidence>
<dbReference type="GO" id="GO:0009279">
    <property type="term" value="C:cell outer membrane"/>
    <property type="evidence" value="ECO:0007669"/>
    <property type="project" value="UniProtKB-SubCell"/>
</dbReference>
<dbReference type="CDD" id="cd01347">
    <property type="entry name" value="ligand_gated_channel"/>
    <property type="match status" value="1"/>
</dbReference>
<keyword evidence="13 14" id="KW-0998">Cell outer membrane</keyword>
<dbReference type="OrthoDB" id="127311at2"/>
<name>A0A1W6YJQ2_9BORD</name>
<dbReference type="InterPro" id="IPR036942">
    <property type="entry name" value="Beta-barrel_TonB_sf"/>
</dbReference>
<reference evidence="19 20" key="1">
    <citation type="submission" date="2017-05" db="EMBL/GenBank/DDBJ databases">
        <title>Complete and WGS of Bordetella genogroups.</title>
        <authorList>
            <person name="Spilker T."/>
            <person name="LiPuma J."/>
        </authorList>
    </citation>
    <scope>NUCLEOTIDE SEQUENCE [LARGE SCALE GENOMIC DNA]</scope>
    <source>
        <strain evidence="19 20">AU19157</strain>
    </source>
</reference>
<dbReference type="Gene3D" id="2.40.170.20">
    <property type="entry name" value="TonB-dependent receptor, beta-barrel domain"/>
    <property type="match status" value="1"/>
</dbReference>
<dbReference type="STRING" id="1416806.CAL12_11065"/>
<feature type="domain" description="TonB-dependent receptor-like beta-barrel" evidence="17">
    <location>
        <begin position="277"/>
        <end position="702"/>
    </location>
</feature>
<dbReference type="KEGG" id="bgv:CAL12_11065"/>
<evidence type="ECO:0000256" key="7">
    <source>
        <dbReference type="ARBA" id="ARBA00022729"/>
    </source>
</evidence>
<proteinExistence type="inferred from homology"/>
<keyword evidence="6 14" id="KW-0812">Transmembrane</keyword>
<dbReference type="FunFam" id="2.40.170.20:FF:000005">
    <property type="entry name" value="TonB-dependent siderophore receptor"/>
    <property type="match status" value="1"/>
</dbReference>
<evidence type="ECO:0000259" key="18">
    <source>
        <dbReference type="Pfam" id="PF07715"/>
    </source>
</evidence>